<dbReference type="EMBL" id="CM042012">
    <property type="protein sequence ID" value="KAI3750536.1"/>
    <property type="molecule type" value="Genomic_DNA"/>
</dbReference>
<accession>A0ACB9DWB8</accession>
<evidence type="ECO:0000313" key="1">
    <source>
        <dbReference type="EMBL" id="KAI3750536.1"/>
    </source>
</evidence>
<dbReference type="Proteomes" id="UP001055811">
    <property type="component" value="Linkage Group LG04"/>
</dbReference>
<keyword evidence="2" id="KW-1185">Reference proteome</keyword>
<sequence>MDFYCIENQNHSSLIPSFLSNNELLSYDHIEGFDDVGGWLCDDDQQMESEIPTDKSTENSYVWSPTLSMTSSETRDSEAMEMESQTGIQNLLTAYSEAMGLEQRELAKVIQKCITEKASHNGPTLERLALNLFPCARTEKEYLKQESMRNLKTAFRGLYEIFPYGRFAHFTANSAILEAVPPHVDSVHIVDFDMGEGSQWPVVIQVMAQTRKSLTITSVKLEADESGFEEARWHLLNHARSFGVDLKVEERELGQIVNGNAFMVFNCMVGLPHMGRTRRRGQVMEFMKVAKGQLAKSEGIITFGDGEDSHKMENYASYPLFFDGKLSRYKALYESMEWGFPSYLNEGRIAMETLFVAPFVSSISWLQKWEEGREYMFSQNALGLKGRKMSRESWNEARELVKEGESPYKIRVEGGNGNEMVLEWNGTPLVRVSVWM</sequence>
<gene>
    <name evidence="1" type="ORF">L2E82_21177</name>
</gene>
<name>A0ACB9DWB8_CICIN</name>
<comment type="caution">
    <text evidence="1">The sequence shown here is derived from an EMBL/GenBank/DDBJ whole genome shotgun (WGS) entry which is preliminary data.</text>
</comment>
<evidence type="ECO:0000313" key="2">
    <source>
        <dbReference type="Proteomes" id="UP001055811"/>
    </source>
</evidence>
<reference evidence="1 2" key="2">
    <citation type="journal article" date="2022" name="Mol. Ecol. Resour.">
        <title>The genomes of chicory, endive, great burdock and yacon provide insights into Asteraceae paleo-polyploidization history and plant inulin production.</title>
        <authorList>
            <person name="Fan W."/>
            <person name="Wang S."/>
            <person name="Wang H."/>
            <person name="Wang A."/>
            <person name="Jiang F."/>
            <person name="Liu H."/>
            <person name="Zhao H."/>
            <person name="Xu D."/>
            <person name="Zhang Y."/>
        </authorList>
    </citation>
    <scope>NUCLEOTIDE SEQUENCE [LARGE SCALE GENOMIC DNA]</scope>
    <source>
        <strain evidence="2">cv. Punajuju</strain>
        <tissue evidence="1">Leaves</tissue>
    </source>
</reference>
<protein>
    <submittedName>
        <fullName evidence="1">Uncharacterized protein</fullName>
    </submittedName>
</protein>
<organism evidence="1 2">
    <name type="scientific">Cichorium intybus</name>
    <name type="common">Chicory</name>
    <dbReference type="NCBI Taxonomy" id="13427"/>
    <lineage>
        <taxon>Eukaryota</taxon>
        <taxon>Viridiplantae</taxon>
        <taxon>Streptophyta</taxon>
        <taxon>Embryophyta</taxon>
        <taxon>Tracheophyta</taxon>
        <taxon>Spermatophyta</taxon>
        <taxon>Magnoliopsida</taxon>
        <taxon>eudicotyledons</taxon>
        <taxon>Gunneridae</taxon>
        <taxon>Pentapetalae</taxon>
        <taxon>asterids</taxon>
        <taxon>campanulids</taxon>
        <taxon>Asterales</taxon>
        <taxon>Asteraceae</taxon>
        <taxon>Cichorioideae</taxon>
        <taxon>Cichorieae</taxon>
        <taxon>Cichoriinae</taxon>
        <taxon>Cichorium</taxon>
    </lineage>
</organism>
<proteinExistence type="predicted"/>
<reference evidence="2" key="1">
    <citation type="journal article" date="2022" name="Mol. Ecol. Resour.">
        <title>The genomes of chicory, endive, great burdock and yacon provide insights into Asteraceae palaeo-polyploidization history and plant inulin production.</title>
        <authorList>
            <person name="Fan W."/>
            <person name="Wang S."/>
            <person name="Wang H."/>
            <person name="Wang A."/>
            <person name="Jiang F."/>
            <person name="Liu H."/>
            <person name="Zhao H."/>
            <person name="Xu D."/>
            <person name="Zhang Y."/>
        </authorList>
    </citation>
    <scope>NUCLEOTIDE SEQUENCE [LARGE SCALE GENOMIC DNA]</scope>
    <source>
        <strain evidence="2">cv. Punajuju</strain>
    </source>
</reference>